<dbReference type="Proteomes" id="UP000584901">
    <property type="component" value="Segment"/>
</dbReference>
<dbReference type="EMBL" id="GU943054">
    <property type="protein sequence ID" value="ADD94987.1"/>
    <property type="molecule type" value="Genomic_DNA"/>
</dbReference>
<name>D6PGY6_9CAUD</name>
<protein>
    <submittedName>
        <fullName evidence="1">Uncharacterized protein</fullName>
    </submittedName>
</protein>
<evidence type="ECO:0000313" key="2">
    <source>
        <dbReference type="Proteomes" id="UP000584901"/>
    </source>
</evidence>
<proteinExistence type="predicted"/>
<dbReference type="GeneID" id="54998803"/>
<keyword evidence="2" id="KW-1185">Reference proteome</keyword>
<dbReference type="RefSeq" id="YP_009807913.1">
    <property type="nucleotide sequence ID" value="NC_048031.1"/>
</dbReference>
<organism evidence="1 2">
    <name type="scientific">uncultured phage MedDCM-OCT-S04-C24</name>
    <dbReference type="NCBI Taxonomy" id="743543"/>
    <lineage>
        <taxon>Viruses</taxon>
        <taxon>Duplodnaviria</taxon>
        <taxon>Heunggongvirae</taxon>
        <taxon>Uroviricota</taxon>
        <taxon>Caudoviricetes</taxon>
        <taxon>Autographivirales</taxon>
        <taxon>Pekhitvirus</taxon>
        <taxon>Pekhitvirus S04C24</taxon>
    </lineage>
</organism>
<dbReference type="KEGG" id="vg:54998803"/>
<reference evidence="1 2" key="1">
    <citation type="journal article" date="2010" name="ISME J.">
        <title>Metagenome of the Mediterranean deep chlorophyll maximum studied by direct and fosmid library 454 pyrosequencing.</title>
        <authorList>
            <person name="Ghai R."/>
            <person name="Martin-Cuadrado A.B."/>
            <person name="Molto A.G."/>
            <person name="Heredia I.G."/>
            <person name="Cabrera R."/>
            <person name="Martin J."/>
            <person name="Verdu M."/>
            <person name="Deschamps P."/>
            <person name="Moreira D."/>
            <person name="Lopez-Garcia P."/>
            <person name="Mira A."/>
            <person name="Rodriguez-Valera F."/>
        </authorList>
    </citation>
    <scope>NUCLEOTIDE SEQUENCE [LARGE SCALE GENOMIC DNA]</scope>
</reference>
<evidence type="ECO:0000313" key="1">
    <source>
        <dbReference type="EMBL" id="ADD94987.1"/>
    </source>
</evidence>
<sequence length="98" mass="10931">MQAPDITYEFHVQGAHAHWSIHSDGVHITEATSESGVHVTGVNADAMFSMCRNALACNREYSVFHELSNKPHQLASAKEMVKALNTYIESQESTEERN</sequence>
<accession>D6PGY6</accession>